<dbReference type="Proteomes" id="UP000268350">
    <property type="component" value="Unassembled WGS sequence"/>
</dbReference>
<dbReference type="OrthoDB" id="423607at2759"/>
<dbReference type="GO" id="GO:0019005">
    <property type="term" value="C:SCF ubiquitin ligase complex"/>
    <property type="evidence" value="ECO:0007669"/>
    <property type="project" value="TreeGrafter"/>
</dbReference>
<dbReference type="PANTHER" id="PTHR13318">
    <property type="entry name" value="PARTNER OF PAIRED, ISOFORM B-RELATED"/>
    <property type="match status" value="1"/>
</dbReference>
<reference evidence="2" key="1">
    <citation type="submission" date="2018-01" db="EMBL/GenBank/DDBJ databases">
        <authorList>
            <person name="Alioto T."/>
            <person name="Alioto T."/>
        </authorList>
    </citation>
    <scope>NUCLEOTIDE SEQUENCE [LARGE SCALE GENOMIC DNA]</scope>
</reference>
<sequence length="430" mass="50396">MARITNFSDLNRSCVLFIFKLLSLEDQLHLARCCCGFRDAFVQLHRHHFHEIIDRDTNLRTLEDWQTFLWLCGGNIRSIQSYFDDDHPLQLLPMISKYCYRLESITINNATVARTQPYLLKITSLRKVHVRNYKSTSKDLIKAMQMRLPHIRSLGLESFERRELQEVVHFRNLVELSMYDEVTASEFTAMIKPMSNLQSLQLRNAKRFLTTSSLRYLASVCRQLEKLSFNDCDADLTTLSQFSNLKYLQIYCPEELKGRFFKALASSCYSQLEYLILHRKRWINEEHAQHISALKSLKWLVCKPRDDNCVQHLARLNQLECLSFQCAREIGEQKLSILVARNDQLRYLNICYCLGITDSFVLDTLESLAKRLAQPLHLYAAATDIRHDIMNRLPPEYPLKMLCLNFECSEGITGNNHFYIDEPEFDRQAV</sequence>
<protein>
    <recommendedName>
        <fullName evidence="3">F-box domain-containing protein</fullName>
    </recommendedName>
</protein>
<evidence type="ECO:0000313" key="2">
    <source>
        <dbReference type="Proteomes" id="UP000268350"/>
    </source>
</evidence>
<organism evidence="1 2">
    <name type="scientific">Drosophila guanche</name>
    <name type="common">Fruit fly</name>
    <dbReference type="NCBI Taxonomy" id="7266"/>
    <lineage>
        <taxon>Eukaryota</taxon>
        <taxon>Metazoa</taxon>
        <taxon>Ecdysozoa</taxon>
        <taxon>Arthropoda</taxon>
        <taxon>Hexapoda</taxon>
        <taxon>Insecta</taxon>
        <taxon>Pterygota</taxon>
        <taxon>Neoptera</taxon>
        <taxon>Endopterygota</taxon>
        <taxon>Diptera</taxon>
        <taxon>Brachycera</taxon>
        <taxon>Muscomorpha</taxon>
        <taxon>Ephydroidea</taxon>
        <taxon>Drosophilidae</taxon>
        <taxon>Drosophila</taxon>
        <taxon>Sophophora</taxon>
    </lineage>
</organism>
<dbReference type="GO" id="GO:0031146">
    <property type="term" value="P:SCF-dependent proteasomal ubiquitin-dependent protein catabolic process"/>
    <property type="evidence" value="ECO:0007669"/>
    <property type="project" value="TreeGrafter"/>
</dbReference>
<gene>
    <name evidence="1" type="ORF">DGUA_6G007913</name>
</gene>
<dbReference type="InterPro" id="IPR032675">
    <property type="entry name" value="LRR_dom_sf"/>
</dbReference>
<dbReference type="STRING" id="7266.A0A3B0JA17"/>
<dbReference type="SUPFAM" id="SSF52047">
    <property type="entry name" value="RNI-like"/>
    <property type="match status" value="1"/>
</dbReference>
<dbReference type="Gene3D" id="3.80.10.10">
    <property type="entry name" value="Ribonuclease Inhibitor"/>
    <property type="match status" value="1"/>
</dbReference>
<accession>A0A3B0JA17</accession>
<evidence type="ECO:0008006" key="3">
    <source>
        <dbReference type="Google" id="ProtNLM"/>
    </source>
</evidence>
<evidence type="ECO:0000313" key="1">
    <source>
        <dbReference type="EMBL" id="SPP77253.1"/>
    </source>
</evidence>
<dbReference type="EMBL" id="OUUW01000002">
    <property type="protein sequence ID" value="SPP77253.1"/>
    <property type="molecule type" value="Genomic_DNA"/>
</dbReference>
<dbReference type="OMA" id="KWLVCKP"/>
<keyword evidence="2" id="KW-1185">Reference proteome</keyword>
<name>A0A3B0JA17_DROGU</name>
<proteinExistence type="predicted"/>
<dbReference type="AlphaFoldDB" id="A0A3B0JA17"/>